<dbReference type="GO" id="GO:0000155">
    <property type="term" value="F:phosphorelay sensor kinase activity"/>
    <property type="evidence" value="ECO:0007669"/>
    <property type="project" value="InterPro"/>
</dbReference>
<keyword evidence="7" id="KW-1133">Transmembrane helix</keyword>
<dbReference type="SUPFAM" id="SSF47384">
    <property type="entry name" value="Homodimeric domain of signal transducing histidine kinase"/>
    <property type="match status" value="1"/>
</dbReference>
<dbReference type="Pfam" id="PF00512">
    <property type="entry name" value="HisKA"/>
    <property type="match status" value="1"/>
</dbReference>
<dbReference type="CDD" id="cd00075">
    <property type="entry name" value="HATPase"/>
    <property type="match status" value="1"/>
</dbReference>
<keyword evidence="4" id="KW-0808">Transferase</keyword>
<dbReference type="Gene3D" id="1.10.287.130">
    <property type="match status" value="1"/>
</dbReference>
<evidence type="ECO:0000256" key="2">
    <source>
        <dbReference type="ARBA" id="ARBA00012438"/>
    </source>
</evidence>
<dbReference type="InterPro" id="IPR003594">
    <property type="entry name" value="HATPase_dom"/>
</dbReference>
<dbReference type="EC" id="2.7.13.3" evidence="2"/>
<comment type="caution">
    <text evidence="9">The sequence shown here is derived from an EMBL/GenBank/DDBJ whole genome shotgun (WGS) entry which is preliminary data.</text>
</comment>
<evidence type="ECO:0000256" key="3">
    <source>
        <dbReference type="ARBA" id="ARBA00022553"/>
    </source>
</evidence>
<reference evidence="9 10" key="1">
    <citation type="submission" date="2018-04" db="EMBL/GenBank/DDBJ databases">
        <title>Genomic Encyclopedia of Type Strains, Phase IV (KMG-IV): sequencing the most valuable type-strain genomes for metagenomic binning, comparative biology and taxonomic classification.</title>
        <authorList>
            <person name="Goeker M."/>
        </authorList>
    </citation>
    <scope>NUCLEOTIDE SEQUENCE [LARGE SCALE GENOMIC DNA]</scope>
    <source>
        <strain evidence="9 10">DSM 14823</strain>
    </source>
</reference>
<keyword evidence="7" id="KW-0812">Transmembrane</keyword>
<dbReference type="SUPFAM" id="SSF55874">
    <property type="entry name" value="ATPase domain of HSP90 chaperone/DNA topoisomerase II/histidine kinase"/>
    <property type="match status" value="1"/>
</dbReference>
<keyword evidence="10" id="KW-1185">Reference proteome</keyword>
<feature type="transmembrane region" description="Helical" evidence="7">
    <location>
        <begin position="362"/>
        <end position="386"/>
    </location>
</feature>
<gene>
    <name evidence="9" type="ORF">C8D82_13915</name>
</gene>
<accession>A0A2U1AGX3</accession>
<dbReference type="Pfam" id="PF02518">
    <property type="entry name" value="HATPase_c"/>
    <property type="match status" value="1"/>
</dbReference>
<proteinExistence type="predicted"/>
<dbReference type="PANTHER" id="PTHR43711">
    <property type="entry name" value="TWO-COMPONENT HISTIDINE KINASE"/>
    <property type="match status" value="1"/>
</dbReference>
<feature type="domain" description="Histidine kinase" evidence="8">
    <location>
        <begin position="402"/>
        <end position="621"/>
    </location>
</feature>
<keyword evidence="3" id="KW-0597">Phosphoprotein</keyword>
<dbReference type="CDD" id="cd00082">
    <property type="entry name" value="HisKA"/>
    <property type="match status" value="1"/>
</dbReference>
<evidence type="ECO:0000256" key="6">
    <source>
        <dbReference type="ARBA" id="ARBA00023012"/>
    </source>
</evidence>
<dbReference type="FunFam" id="1.10.287.130:FF:000001">
    <property type="entry name" value="Two-component sensor histidine kinase"/>
    <property type="match status" value="1"/>
</dbReference>
<sequence>MMKLSRETWILLLTGAAAAAALALGVAAFRLARHEEEFRKEELRSLLKSECRLFAGRCRQALDAERRELAELAAGAVPSVAGIREAVGREPLFTAGFLARRDGTLLYPEPGSGWARRYGELFAGLVSARDAESTQFSNVVMPSDSALLYQTRTAPKRNDLRRIEPMAGTLGSSRMENRTDVLREAEAVPVPEAAAPVSKLKSKERSVRPAAPAKAAPAMEMAADAASPASADSPRMITRFAALTRKRRDGFIPWFTDNRFAPLIWAQSRNAPDLIAGFELEDTVLLSRLIPLFPEELPGYFRLELADAADRVVYATGGAFAANEEKRPEPVLVMPFSELLLPNMQLRAFLLPELLPTNSFRFGMGLALAALCLIIFAAGGVAFYLTRRELALAGQKSGFVSQVSHELKTPLTSIRMYSELLRDHLARLPQEKRERYLKVIADESERLTRLVGNVLDFGRLDEGRKRYHPAPVDLCELAGATGALWKELAAAENMTVEVRLPETAAECVVDRDSLMQVLYNLFSNALKYAGEGGKLDLTLAARADGRWTIAVRDYGPGIPAAAAEKIFRKFYRVDSSLTAEVSGFGLGLAIARQLMRDQGGDLQLVRKSPGAEFLIVLPKGNANGTV</sequence>
<dbReference type="SMART" id="SM00387">
    <property type="entry name" value="HATPase_c"/>
    <property type="match status" value="1"/>
</dbReference>
<evidence type="ECO:0000259" key="8">
    <source>
        <dbReference type="PROSITE" id="PS50109"/>
    </source>
</evidence>
<dbReference type="EMBL" id="QEKH01000039">
    <property type="protein sequence ID" value="PVY35643.1"/>
    <property type="molecule type" value="Genomic_DNA"/>
</dbReference>
<keyword evidence="6" id="KW-0902">Two-component regulatory system</keyword>
<dbReference type="InterPro" id="IPR036097">
    <property type="entry name" value="HisK_dim/P_sf"/>
</dbReference>
<protein>
    <recommendedName>
        <fullName evidence="2">histidine kinase</fullName>
        <ecNumber evidence="2">2.7.13.3</ecNumber>
    </recommendedName>
</protein>
<dbReference type="PANTHER" id="PTHR43711:SF31">
    <property type="entry name" value="HISTIDINE KINASE"/>
    <property type="match status" value="1"/>
</dbReference>
<comment type="catalytic activity">
    <reaction evidence="1">
        <text>ATP + protein L-histidine = ADP + protein N-phospho-L-histidine.</text>
        <dbReference type="EC" id="2.7.13.3"/>
    </reaction>
</comment>
<dbReference type="OrthoDB" id="9804645at2"/>
<dbReference type="InterPro" id="IPR004358">
    <property type="entry name" value="Sig_transdc_His_kin-like_C"/>
</dbReference>
<dbReference type="InterPro" id="IPR003661">
    <property type="entry name" value="HisK_dim/P_dom"/>
</dbReference>
<evidence type="ECO:0000313" key="10">
    <source>
        <dbReference type="Proteomes" id="UP000245959"/>
    </source>
</evidence>
<evidence type="ECO:0000256" key="5">
    <source>
        <dbReference type="ARBA" id="ARBA00022777"/>
    </source>
</evidence>
<evidence type="ECO:0000256" key="7">
    <source>
        <dbReference type="SAM" id="Phobius"/>
    </source>
</evidence>
<dbReference type="Proteomes" id="UP000245959">
    <property type="component" value="Unassembled WGS sequence"/>
</dbReference>
<organism evidence="9 10">
    <name type="scientific">Victivallis vadensis</name>
    <dbReference type="NCBI Taxonomy" id="172901"/>
    <lineage>
        <taxon>Bacteria</taxon>
        <taxon>Pseudomonadati</taxon>
        <taxon>Lentisphaerota</taxon>
        <taxon>Lentisphaeria</taxon>
        <taxon>Victivallales</taxon>
        <taxon>Victivallaceae</taxon>
        <taxon>Victivallis</taxon>
    </lineage>
</organism>
<dbReference type="GeneID" id="78296913"/>
<evidence type="ECO:0000256" key="1">
    <source>
        <dbReference type="ARBA" id="ARBA00000085"/>
    </source>
</evidence>
<evidence type="ECO:0000313" key="9">
    <source>
        <dbReference type="EMBL" id="PVY35643.1"/>
    </source>
</evidence>
<dbReference type="PROSITE" id="PS50109">
    <property type="entry name" value="HIS_KIN"/>
    <property type="match status" value="1"/>
</dbReference>
<dbReference type="RefSeq" id="WP_116885644.1">
    <property type="nucleotide sequence ID" value="NZ_CABMMC010000031.1"/>
</dbReference>
<keyword evidence="7" id="KW-0472">Membrane</keyword>
<dbReference type="PRINTS" id="PR00344">
    <property type="entry name" value="BCTRLSENSOR"/>
</dbReference>
<dbReference type="InterPro" id="IPR005467">
    <property type="entry name" value="His_kinase_dom"/>
</dbReference>
<dbReference type="InterPro" id="IPR050736">
    <property type="entry name" value="Sensor_HK_Regulatory"/>
</dbReference>
<dbReference type="AlphaFoldDB" id="A0A2U1AGX3"/>
<name>A0A2U1AGX3_9BACT</name>
<dbReference type="SMART" id="SM00388">
    <property type="entry name" value="HisKA"/>
    <property type="match status" value="1"/>
</dbReference>
<keyword evidence="5 9" id="KW-0418">Kinase</keyword>
<dbReference type="InterPro" id="IPR036890">
    <property type="entry name" value="HATPase_C_sf"/>
</dbReference>
<dbReference type="Gene3D" id="3.30.565.10">
    <property type="entry name" value="Histidine kinase-like ATPase, C-terminal domain"/>
    <property type="match status" value="1"/>
</dbReference>
<evidence type="ECO:0000256" key="4">
    <source>
        <dbReference type="ARBA" id="ARBA00022679"/>
    </source>
</evidence>